<dbReference type="PANTHER" id="PTHR13069">
    <property type="entry name" value="ALKYLATED DNA REPAIR PROTEIN ALKB HOMOLOG 8"/>
    <property type="match status" value="1"/>
</dbReference>
<dbReference type="InterPro" id="IPR029063">
    <property type="entry name" value="SAM-dependent_MTases_sf"/>
</dbReference>
<dbReference type="PANTHER" id="PTHR13069:SF21">
    <property type="entry name" value="ALKYLATED DNA REPAIR PROTEIN ALKB HOMOLOG 8"/>
    <property type="match status" value="1"/>
</dbReference>
<evidence type="ECO:0000256" key="1">
    <source>
        <dbReference type="ARBA" id="ARBA00022603"/>
    </source>
</evidence>
<protein>
    <recommendedName>
        <fullName evidence="5">Methyltransferase domain-containing protein</fullName>
    </recommendedName>
</protein>
<dbReference type="STRING" id="1817814.A2V81_03620"/>
<evidence type="ECO:0008006" key="5">
    <source>
        <dbReference type="Google" id="ProtNLM"/>
    </source>
</evidence>
<accession>A0A1F4XJS4</accession>
<dbReference type="Proteomes" id="UP000177614">
    <property type="component" value="Unassembled WGS sequence"/>
</dbReference>
<evidence type="ECO:0000256" key="2">
    <source>
        <dbReference type="ARBA" id="ARBA00022679"/>
    </source>
</evidence>
<evidence type="ECO:0000313" key="4">
    <source>
        <dbReference type="Proteomes" id="UP000177614"/>
    </source>
</evidence>
<sequence>MKNDYYKRNLRSVYNTIADHFSKTRSDLWPELQEFLPYISDKDHVIDIGCGNGRLLKLLTAKSCTYLGIDQSEELLKEATRLWPTYAFELADMSIYHYGRDRFHDAFFIASFHHLASHDEQLKVLKRIHAALKSEGHLFITVWNLWQRKYQKYIQKKPYHHSYIPWQKGGEIYKRFYYAFQKKELVALCKEAGFKILESWYSDGSSRVTAKTGRNICLIAQK</sequence>
<comment type="caution">
    <text evidence="3">The sequence shown here is derived from an EMBL/GenBank/DDBJ whole genome shotgun (WGS) entry which is preliminary data.</text>
</comment>
<keyword evidence="2" id="KW-0808">Transferase</keyword>
<dbReference type="CDD" id="cd02440">
    <property type="entry name" value="AdoMet_MTases"/>
    <property type="match status" value="1"/>
</dbReference>
<proteinExistence type="predicted"/>
<dbReference type="GO" id="GO:0008168">
    <property type="term" value="F:methyltransferase activity"/>
    <property type="evidence" value="ECO:0007669"/>
    <property type="project" value="UniProtKB-KW"/>
</dbReference>
<dbReference type="Gene3D" id="3.40.50.150">
    <property type="entry name" value="Vaccinia Virus protein VP39"/>
    <property type="match status" value="1"/>
</dbReference>
<dbReference type="AlphaFoldDB" id="A0A1F4XJS4"/>
<evidence type="ECO:0000313" key="3">
    <source>
        <dbReference type="EMBL" id="OGC81937.1"/>
    </source>
</evidence>
<dbReference type="EMBL" id="MEWR01000014">
    <property type="protein sequence ID" value="OGC81937.1"/>
    <property type="molecule type" value="Genomic_DNA"/>
</dbReference>
<dbReference type="InterPro" id="IPR051422">
    <property type="entry name" value="AlkB_tRNA_MeTrf/Diox"/>
</dbReference>
<gene>
    <name evidence="3" type="ORF">A2V81_03620</name>
</gene>
<keyword evidence="1" id="KW-0489">Methyltransferase</keyword>
<dbReference type="GO" id="GO:0032259">
    <property type="term" value="P:methylation"/>
    <property type="evidence" value="ECO:0007669"/>
    <property type="project" value="UniProtKB-KW"/>
</dbReference>
<name>A0A1F4XJS4_9BACT</name>
<organism evidence="3 4">
    <name type="scientific">Candidatus Abawacabacteria bacterium RBG_16_42_10</name>
    <dbReference type="NCBI Taxonomy" id="1817814"/>
    <lineage>
        <taxon>Bacteria</taxon>
        <taxon>Candidatus Abawacaibacteriota</taxon>
    </lineage>
</organism>
<dbReference type="Pfam" id="PF13489">
    <property type="entry name" value="Methyltransf_23"/>
    <property type="match status" value="1"/>
</dbReference>
<dbReference type="SUPFAM" id="SSF53335">
    <property type="entry name" value="S-adenosyl-L-methionine-dependent methyltransferases"/>
    <property type="match status" value="1"/>
</dbReference>
<reference evidence="3 4" key="1">
    <citation type="journal article" date="2016" name="Nat. Commun.">
        <title>Thousands of microbial genomes shed light on interconnected biogeochemical processes in an aquifer system.</title>
        <authorList>
            <person name="Anantharaman K."/>
            <person name="Brown C.T."/>
            <person name="Hug L.A."/>
            <person name="Sharon I."/>
            <person name="Castelle C.J."/>
            <person name="Probst A.J."/>
            <person name="Thomas B.C."/>
            <person name="Singh A."/>
            <person name="Wilkins M.J."/>
            <person name="Karaoz U."/>
            <person name="Brodie E.L."/>
            <person name="Williams K.H."/>
            <person name="Hubbard S.S."/>
            <person name="Banfield J.F."/>
        </authorList>
    </citation>
    <scope>NUCLEOTIDE SEQUENCE [LARGE SCALE GENOMIC DNA]</scope>
</reference>